<dbReference type="STRING" id="1480694.DC28_08440"/>
<dbReference type="InterPro" id="IPR036457">
    <property type="entry name" value="PPM-type-like_dom_sf"/>
</dbReference>
<dbReference type="GO" id="GO:0016791">
    <property type="term" value="F:phosphatase activity"/>
    <property type="evidence" value="ECO:0007669"/>
    <property type="project" value="TreeGrafter"/>
</dbReference>
<protein>
    <recommendedName>
        <fullName evidence="3">PPM-type phosphatase domain-containing protein</fullName>
    </recommendedName>
</protein>
<dbReference type="InterPro" id="IPR046342">
    <property type="entry name" value="CBS_dom_sf"/>
</dbReference>
<dbReference type="Proteomes" id="UP000029692">
    <property type="component" value="Unassembled WGS sequence"/>
</dbReference>
<dbReference type="OrthoDB" id="369918at2"/>
<evidence type="ECO:0000259" key="3">
    <source>
        <dbReference type="SMART" id="SM00331"/>
    </source>
</evidence>
<dbReference type="eggNOG" id="COG2208">
    <property type="taxonomic scope" value="Bacteria"/>
</dbReference>
<evidence type="ECO:0000313" key="5">
    <source>
        <dbReference type="Proteomes" id="UP000029692"/>
    </source>
</evidence>
<dbReference type="SUPFAM" id="SSF54631">
    <property type="entry name" value="CBS-domain pair"/>
    <property type="match status" value="1"/>
</dbReference>
<name>A0A098QWU0_9SPIO</name>
<dbReference type="AlphaFoldDB" id="A0A098QWU0"/>
<dbReference type="PANTHER" id="PTHR43156:SF2">
    <property type="entry name" value="STAGE II SPORULATION PROTEIN E"/>
    <property type="match status" value="1"/>
</dbReference>
<sequence length="412" mass="46321">MQDIDDIMRSLEDKTPPQIDVPEEPKKVLRLARSIKDPGETIAKLVNNRWYVGAGANLLELADDLTTFPDIQAVGVVDEDDKVLGVIVRRDLFDLLGRPFGRDVMRRELASRVAQSTQSFYHDTNIFSVSESLSKVDHSGEVQFFPLKTGTGEFVGTFSSQDLLIYLSRITQNDIALARSIQSRIVKEFSYHEDEHLEFAGSSTMAKGVGGDFYAEALIQENRWMHCLCDVSGKGMAASLVTTALWGSLRTFDYRRGIGSLIKTLNQVFISTFELEKYVTGIFADINAATGTLLLADMGHGFSFLLRNKQLLKMKAGASNMPIGVVHDLRPEISRYQLEPGDLLLFVTDGIIEQTNEIGEEFGLGRIKQFLMESTSKSLKTQRIELMERFHSFRKQTPLHDDVTFLMIRYKG</sequence>
<dbReference type="InterPro" id="IPR001932">
    <property type="entry name" value="PPM-type_phosphatase-like_dom"/>
</dbReference>
<dbReference type="Pfam" id="PF07228">
    <property type="entry name" value="SpoIIE"/>
    <property type="match status" value="1"/>
</dbReference>
<dbReference type="Gene3D" id="3.60.40.10">
    <property type="entry name" value="PPM-type phosphatase domain"/>
    <property type="match status" value="1"/>
</dbReference>
<dbReference type="RefSeq" id="WP_037547659.1">
    <property type="nucleotide sequence ID" value="NZ_JNUP01000064.1"/>
</dbReference>
<proteinExistence type="predicted"/>
<keyword evidence="1" id="KW-0378">Hydrolase</keyword>
<evidence type="ECO:0000256" key="1">
    <source>
        <dbReference type="ARBA" id="ARBA00022801"/>
    </source>
</evidence>
<dbReference type="SUPFAM" id="SSF81606">
    <property type="entry name" value="PP2C-like"/>
    <property type="match status" value="1"/>
</dbReference>
<dbReference type="SMART" id="SM00331">
    <property type="entry name" value="PP2C_SIG"/>
    <property type="match status" value="1"/>
</dbReference>
<organism evidence="4 5">
    <name type="scientific">Spirochaeta lutea</name>
    <dbReference type="NCBI Taxonomy" id="1480694"/>
    <lineage>
        <taxon>Bacteria</taxon>
        <taxon>Pseudomonadati</taxon>
        <taxon>Spirochaetota</taxon>
        <taxon>Spirochaetia</taxon>
        <taxon>Spirochaetales</taxon>
        <taxon>Spirochaetaceae</taxon>
        <taxon>Spirochaeta</taxon>
    </lineage>
</organism>
<dbReference type="Pfam" id="PF00571">
    <property type="entry name" value="CBS"/>
    <property type="match status" value="1"/>
</dbReference>
<comment type="caution">
    <text evidence="4">The sequence shown here is derived from an EMBL/GenBank/DDBJ whole genome shotgun (WGS) entry which is preliminary data.</text>
</comment>
<keyword evidence="5" id="KW-1185">Reference proteome</keyword>
<feature type="domain" description="PPM-type phosphatase" evidence="3">
    <location>
        <begin position="194"/>
        <end position="410"/>
    </location>
</feature>
<dbReference type="InterPro" id="IPR052016">
    <property type="entry name" value="Bact_Sigma-Reg"/>
</dbReference>
<gene>
    <name evidence="4" type="ORF">DC28_08440</name>
</gene>
<dbReference type="PANTHER" id="PTHR43156">
    <property type="entry name" value="STAGE II SPORULATION PROTEIN E-RELATED"/>
    <property type="match status" value="1"/>
</dbReference>
<dbReference type="InterPro" id="IPR000644">
    <property type="entry name" value="CBS_dom"/>
</dbReference>
<evidence type="ECO:0000313" key="4">
    <source>
        <dbReference type="EMBL" id="KGE71848.1"/>
    </source>
</evidence>
<feature type="compositionally biased region" description="Basic and acidic residues" evidence="2">
    <location>
        <begin position="1"/>
        <end position="15"/>
    </location>
</feature>
<evidence type="ECO:0000256" key="2">
    <source>
        <dbReference type="SAM" id="MobiDB-lite"/>
    </source>
</evidence>
<feature type="region of interest" description="Disordered" evidence="2">
    <location>
        <begin position="1"/>
        <end position="21"/>
    </location>
</feature>
<accession>A0A098QWU0</accession>
<dbReference type="eggNOG" id="COG0517">
    <property type="taxonomic scope" value="Bacteria"/>
</dbReference>
<dbReference type="EMBL" id="JNUP01000064">
    <property type="protein sequence ID" value="KGE71848.1"/>
    <property type="molecule type" value="Genomic_DNA"/>
</dbReference>
<reference evidence="4 5" key="1">
    <citation type="submission" date="2014-05" db="EMBL/GenBank/DDBJ databases">
        <title>De novo Genome Sequence of Spirocheata sp.</title>
        <authorList>
            <person name="Shivani Y."/>
            <person name="Subhash Y."/>
            <person name="Tushar L."/>
            <person name="Sasikala C."/>
            <person name="Ramana C.V."/>
        </authorList>
    </citation>
    <scope>NUCLEOTIDE SEQUENCE [LARGE SCALE GENOMIC DNA]</scope>
    <source>
        <strain evidence="4 5">JC230</strain>
    </source>
</reference>